<sequence>MAGEPAPRRAIFRDEDPPARPQHVLADDVRYSLRALDAEAPLPTY</sequence>
<evidence type="ECO:0000256" key="1">
    <source>
        <dbReference type="SAM" id="MobiDB-lite"/>
    </source>
</evidence>
<comment type="caution">
    <text evidence="2">The sequence shown here is derived from an EMBL/GenBank/DDBJ whole genome shotgun (WGS) entry which is preliminary data.</text>
</comment>
<protein>
    <submittedName>
        <fullName evidence="2">Uncharacterized protein</fullName>
    </submittedName>
</protein>
<proteinExistence type="predicted"/>
<evidence type="ECO:0000313" key="3">
    <source>
        <dbReference type="Proteomes" id="UP001571476"/>
    </source>
</evidence>
<dbReference type="RefSeq" id="WP_372563284.1">
    <property type="nucleotide sequence ID" value="NZ_JBGOSP010000007.1"/>
</dbReference>
<evidence type="ECO:0000313" key="2">
    <source>
        <dbReference type="EMBL" id="MFA3837980.1"/>
    </source>
</evidence>
<dbReference type="EMBL" id="JBGOSP010000007">
    <property type="protein sequence ID" value="MFA3837980.1"/>
    <property type="molecule type" value="Genomic_DNA"/>
</dbReference>
<dbReference type="Proteomes" id="UP001571476">
    <property type="component" value="Unassembled WGS sequence"/>
</dbReference>
<reference evidence="2 3" key="1">
    <citation type="submission" date="2024-08" db="EMBL/GenBank/DDBJ databases">
        <title>Genome sequence of Streptomyces aureus CACIA-1.46HGO.</title>
        <authorList>
            <person name="Evangelista-Martinez Z."/>
        </authorList>
    </citation>
    <scope>NUCLEOTIDE SEQUENCE [LARGE SCALE GENOMIC DNA]</scope>
    <source>
        <strain evidence="2 3">CACIA-1.46HGO</strain>
    </source>
</reference>
<organism evidence="2 3">
    <name type="scientific">Streptomyces aureus</name>
    <dbReference type="NCBI Taxonomy" id="193461"/>
    <lineage>
        <taxon>Bacteria</taxon>
        <taxon>Bacillati</taxon>
        <taxon>Actinomycetota</taxon>
        <taxon>Actinomycetes</taxon>
        <taxon>Kitasatosporales</taxon>
        <taxon>Streptomycetaceae</taxon>
        <taxon>Streptomyces</taxon>
    </lineage>
</organism>
<name>A0ABV4SJ01_9ACTN</name>
<gene>
    <name evidence="2" type="ORF">ACEG43_17720</name>
</gene>
<feature type="region of interest" description="Disordered" evidence="1">
    <location>
        <begin position="1"/>
        <end position="25"/>
    </location>
</feature>
<keyword evidence="3" id="KW-1185">Reference proteome</keyword>
<accession>A0ABV4SJ01</accession>